<dbReference type="RefSeq" id="WP_343884886.1">
    <property type="nucleotide sequence ID" value="NZ_BAAAKI010000004.1"/>
</dbReference>
<dbReference type="PANTHER" id="PTHR45875:SF1">
    <property type="entry name" value="METHYLTRANSFERASE N6AMT1"/>
    <property type="match status" value="1"/>
</dbReference>
<evidence type="ECO:0000259" key="5">
    <source>
        <dbReference type="Pfam" id="PF05175"/>
    </source>
</evidence>
<reference evidence="8" key="1">
    <citation type="journal article" date="2019" name="Int. J. Syst. Evol. Microbiol.">
        <title>The Global Catalogue of Microorganisms (GCM) 10K type strain sequencing project: providing services to taxonomists for standard genome sequencing and annotation.</title>
        <authorList>
            <consortium name="The Broad Institute Genomics Platform"/>
            <consortium name="The Broad Institute Genome Sequencing Center for Infectious Disease"/>
            <person name="Wu L."/>
            <person name="Ma J."/>
        </authorList>
    </citation>
    <scope>NUCLEOTIDE SEQUENCE [LARGE SCALE GENOMIC DNA]</scope>
    <source>
        <strain evidence="8">CGMCC 1.15277</strain>
    </source>
</reference>
<dbReference type="InterPro" id="IPR007848">
    <property type="entry name" value="Small_mtfrase_dom"/>
</dbReference>
<dbReference type="Proteomes" id="UP001596266">
    <property type="component" value="Unassembled WGS sequence"/>
</dbReference>
<feature type="domain" description="Methyltransferase small" evidence="5">
    <location>
        <begin position="171"/>
        <end position="299"/>
    </location>
</feature>
<protein>
    <submittedName>
        <fullName evidence="7">Methyltransferase</fullName>
    </submittedName>
</protein>
<evidence type="ECO:0000256" key="4">
    <source>
        <dbReference type="ARBA" id="ARBA00022691"/>
    </source>
</evidence>
<evidence type="ECO:0000256" key="1">
    <source>
        <dbReference type="ARBA" id="ARBA00006149"/>
    </source>
</evidence>
<dbReference type="GO" id="GO:0008168">
    <property type="term" value="F:methyltransferase activity"/>
    <property type="evidence" value="ECO:0007669"/>
    <property type="project" value="UniProtKB-KW"/>
</dbReference>
<comment type="caution">
    <text evidence="7">The sequence shown here is derived from an EMBL/GenBank/DDBJ whole genome shotgun (WGS) entry which is preliminary data.</text>
</comment>
<keyword evidence="8" id="KW-1185">Reference proteome</keyword>
<evidence type="ECO:0000259" key="6">
    <source>
        <dbReference type="Pfam" id="PF23186"/>
    </source>
</evidence>
<dbReference type="Pfam" id="PF05175">
    <property type="entry name" value="MTS"/>
    <property type="match status" value="1"/>
</dbReference>
<comment type="similarity">
    <text evidence="1">Belongs to the eukaryotic/archaeal PrmC-related family.</text>
</comment>
<dbReference type="PROSITE" id="PS00092">
    <property type="entry name" value="N6_MTASE"/>
    <property type="match status" value="1"/>
</dbReference>
<dbReference type="InterPro" id="IPR002052">
    <property type="entry name" value="DNA_methylase_N6_adenine_CS"/>
</dbReference>
<keyword evidence="4" id="KW-0949">S-adenosyl-L-methionine</keyword>
<keyword evidence="2 7" id="KW-0489">Methyltransferase</keyword>
<gene>
    <name evidence="7" type="ORF">ACFP57_05655</name>
</gene>
<organism evidence="7 8">
    <name type="scientific">Luteococcus sanguinis</name>
    <dbReference type="NCBI Taxonomy" id="174038"/>
    <lineage>
        <taxon>Bacteria</taxon>
        <taxon>Bacillati</taxon>
        <taxon>Actinomycetota</taxon>
        <taxon>Actinomycetes</taxon>
        <taxon>Propionibacteriales</taxon>
        <taxon>Propionibacteriaceae</taxon>
        <taxon>Luteococcus</taxon>
    </lineage>
</organism>
<dbReference type="Pfam" id="PF23186">
    <property type="entry name" value="DUF7059"/>
    <property type="match status" value="1"/>
</dbReference>
<evidence type="ECO:0000313" key="7">
    <source>
        <dbReference type="EMBL" id="MFC6396474.1"/>
    </source>
</evidence>
<dbReference type="Gene3D" id="3.40.50.150">
    <property type="entry name" value="Vaccinia Virus protein VP39"/>
    <property type="match status" value="1"/>
</dbReference>
<evidence type="ECO:0000313" key="8">
    <source>
        <dbReference type="Proteomes" id="UP001596266"/>
    </source>
</evidence>
<keyword evidence="3" id="KW-0808">Transferase</keyword>
<evidence type="ECO:0000256" key="2">
    <source>
        <dbReference type="ARBA" id="ARBA00022603"/>
    </source>
</evidence>
<dbReference type="InterPro" id="IPR052190">
    <property type="entry name" value="Euk-Arch_PrmC-MTase"/>
</dbReference>
<evidence type="ECO:0000256" key="3">
    <source>
        <dbReference type="ARBA" id="ARBA00022679"/>
    </source>
</evidence>
<dbReference type="InterPro" id="IPR029063">
    <property type="entry name" value="SAM-dependent_MTases_sf"/>
</dbReference>
<name>A0ABW1X1W4_9ACTN</name>
<dbReference type="InterPro" id="IPR055487">
    <property type="entry name" value="DUF7059"/>
</dbReference>
<dbReference type="CDD" id="cd02440">
    <property type="entry name" value="AdoMet_MTases"/>
    <property type="match status" value="1"/>
</dbReference>
<dbReference type="GO" id="GO:0032259">
    <property type="term" value="P:methylation"/>
    <property type="evidence" value="ECO:0007669"/>
    <property type="project" value="UniProtKB-KW"/>
</dbReference>
<dbReference type="EMBL" id="JBHSUA010000009">
    <property type="protein sequence ID" value="MFC6396474.1"/>
    <property type="molecule type" value="Genomic_DNA"/>
</dbReference>
<dbReference type="PANTHER" id="PTHR45875">
    <property type="entry name" value="METHYLTRANSFERASE N6AMT1"/>
    <property type="match status" value="1"/>
</dbReference>
<accession>A0ABW1X1W4</accession>
<sequence length="512" mass="54509">MSLQRLDVPALRQALRAANYTIDAVLDRIGQAGQEGLQRNSTIPALVAIEGHDDPQATLIKLWLLQRAVPRDAAAAAIPLDNLVDAGLLAVGDEQVRALVDVRPYGAEGPGAGGSGAGEFGAGGSDTDDATELDAWVVSDLTPGLDQVVTRTRPDYVLGVSPASSSLTQMTIPTHVGSALDLGTGCGVQSLHLATHADRVVATDINPRALQMAAITAELNQADYEVRAGSLFEPVAGERFDLVVTNPPYVMSPPTTEGERLVYREGTLAGDGLVRTIITQSVDHLTDGGTLQVLGNWAITADQPWQDRLASWAPPGCDLWVVERERLDVHHYIEVWLTDAGLAGSPEWEPRYREWLAYFDQLGIVGVGMGWLTVTRANRAEPIVRIESWPYEVSQPVGAAIAEHQQCWTNAALPTAELLGRNWQLAAHVTQEALGEPGAQDPQHIVLRSGAGLRRAMEVDTALGGVLGACDGDLALGQITAALAQILELDEAELVASVEPGIRQALRDGLLG</sequence>
<feature type="domain" description="DUF7059" evidence="6">
    <location>
        <begin position="17"/>
        <end position="98"/>
    </location>
</feature>
<dbReference type="SUPFAM" id="SSF53335">
    <property type="entry name" value="S-adenosyl-L-methionine-dependent methyltransferases"/>
    <property type="match status" value="1"/>
</dbReference>
<proteinExistence type="inferred from homology"/>